<keyword evidence="2" id="KW-0732">Signal</keyword>
<feature type="compositionally biased region" description="Polar residues" evidence="1">
    <location>
        <begin position="81"/>
        <end position="93"/>
    </location>
</feature>
<name>A0A9X1IJH3_9PROT</name>
<feature type="chain" id="PRO_5040854925" description="DUF3035 domain-containing protein" evidence="2">
    <location>
        <begin position="21"/>
        <end position="102"/>
    </location>
</feature>
<proteinExistence type="predicted"/>
<dbReference type="PROSITE" id="PS51257">
    <property type="entry name" value="PROKAR_LIPOPROTEIN"/>
    <property type="match status" value="1"/>
</dbReference>
<accession>A0A9X1IJH3</accession>
<protein>
    <recommendedName>
        <fullName evidence="5">DUF3035 domain-containing protein</fullName>
    </recommendedName>
</protein>
<evidence type="ECO:0008006" key="5">
    <source>
        <dbReference type="Google" id="ProtNLM"/>
    </source>
</evidence>
<evidence type="ECO:0000256" key="1">
    <source>
        <dbReference type="SAM" id="MobiDB-lite"/>
    </source>
</evidence>
<feature type="region of interest" description="Disordered" evidence="1">
    <location>
        <begin position="52"/>
        <end position="102"/>
    </location>
</feature>
<organism evidence="3 4">
    <name type="scientific">Roseicella aerolata</name>
    <dbReference type="NCBI Taxonomy" id="2883479"/>
    <lineage>
        <taxon>Bacteria</taxon>
        <taxon>Pseudomonadati</taxon>
        <taxon>Pseudomonadota</taxon>
        <taxon>Alphaproteobacteria</taxon>
        <taxon>Acetobacterales</taxon>
        <taxon>Roseomonadaceae</taxon>
        <taxon>Roseicella</taxon>
    </lineage>
</organism>
<comment type="caution">
    <text evidence="3">The sequence shown here is derived from an EMBL/GenBank/DDBJ whole genome shotgun (WGS) entry which is preliminary data.</text>
</comment>
<feature type="signal peptide" evidence="2">
    <location>
        <begin position="1"/>
        <end position="20"/>
    </location>
</feature>
<gene>
    <name evidence="3" type="ORF">LHA35_23820</name>
</gene>
<dbReference type="Proteomes" id="UP001139311">
    <property type="component" value="Unassembled WGS sequence"/>
</dbReference>
<dbReference type="AlphaFoldDB" id="A0A9X1IJH3"/>
<evidence type="ECO:0000313" key="4">
    <source>
        <dbReference type="Proteomes" id="UP001139311"/>
    </source>
</evidence>
<keyword evidence="4" id="KW-1185">Reference proteome</keyword>
<sequence>MQRTLFPLAPVLTLLLVGCAADPFERPGTWQPAGHNDANLRSMVVEPLHLQAGQGSSTSRGAAGAQPIDRLLADRRRPLPSSQNQALQVNVNPGNGGSDAGR</sequence>
<dbReference type="RefSeq" id="WP_226613220.1">
    <property type="nucleotide sequence ID" value="NZ_JAJAQI010000052.1"/>
</dbReference>
<evidence type="ECO:0000256" key="2">
    <source>
        <dbReference type="SAM" id="SignalP"/>
    </source>
</evidence>
<reference evidence="3" key="1">
    <citation type="submission" date="2021-10" db="EMBL/GenBank/DDBJ databases">
        <title>Roseicella aerolatum sp. nov., isolated from aerosols of e-waste dismantling site.</title>
        <authorList>
            <person name="Qin T."/>
        </authorList>
    </citation>
    <scope>NUCLEOTIDE SEQUENCE</scope>
    <source>
        <strain evidence="3">GB24</strain>
    </source>
</reference>
<dbReference type="EMBL" id="JAJAQI010000052">
    <property type="protein sequence ID" value="MCB4824763.1"/>
    <property type="molecule type" value="Genomic_DNA"/>
</dbReference>
<evidence type="ECO:0000313" key="3">
    <source>
        <dbReference type="EMBL" id="MCB4824763.1"/>
    </source>
</evidence>